<evidence type="ECO:0000256" key="4">
    <source>
        <dbReference type="PROSITE-ProRule" id="PRU00042"/>
    </source>
</evidence>
<dbReference type="VEuPathDB" id="VectorBase:AALB20_029524"/>
<dbReference type="STRING" id="7167.A0A182FUH0"/>
<keyword evidence="1" id="KW-0479">Metal-binding</keyword>
<dbReference type="GO" id="GO:0005634">
    <property type="term" value="C:nucleus"/>
    <property type="evidence" value="ECO:0007669"/>
    <property type="project" value="UniProtKB-SubCell"/>
</dbReference>
<feature type="region of interest" description="Disordered" evidence="5">
    <location>
        <begin position="304"/>
        <end position="446"/>
    </location>
</feature>
<dbReference type="SMART" id="SM00355">
    <property type="entry name" value="ZnF_C2H2"/>
    <property type="match status" value="3"/>
</dbReference>
<feature type="compositionally biased region" description="Basic residues" evidence="5">
    <location>
        <begin position="389"/>
        <end position="402"/>
    </location>
</feature>
<reference evidence="7 8" key="1">
    <citation type="journal article" date="2017" name="G3 (Bethesda)">
        <title>The Physical Genome Mapping of Anopheles albimanus Corrected Scaffold Misassemblies and Identified Interarm Rearrangements in Genus Anopheles.</title>
        <authorList>
            <person name="Artemov G.N."/>
            <person name="Peery A.N."/>
            <person name="Jiang X."/>
            <person name="Tu Z."/>
            <person name="Stegniy V.N."/>
            <person name="Sharakhova M.V."/>
            <person name="Sharakhov I.V."/>
        </authorList>
    </citation>
    <scope>NUCLEOTIDE SEQUENCE [LARGE SCALE GENOMIC DNA]</scope>
    <source>
        <strain evidence="7 8">ALBI9_A</strain>
    </source>
</reference>
<name>A0A182FUH0_ANOAL</name>
<dbReference type="EnsemblMetazoa" id="AALB010205-RA">
    <property type="protein sequence ID" value="AALB010205-PA"/>
    <property type="gene ID" value="AALB010205"/>
</dbReference>
<feature type="domain" description="C2H2-type" evidence="6">
    <location>
        <begin position="458"/>
        <end position="487"/>
    </location>
</feature>
<dbReference type="GO" id="GO:0000978">
    <property type="term" value="F:RNA polymerase II cis-regulatory region sequence-specific DNA binding"/>
    <property type="evidence" value="ECO:0007669"/>
    <property type="project" value="TreeGrafter"/>
</dbReference>
<evidence type="ECO:0000259" key="6">
    <source>
        <dbReference type="PROSITE" id="PS50157"/>
    </source>
</evidence>
<feature type="domain" description="C2H2-type" evidence="6">
    <location>
        <begin position="488"/>
        <end position="517"/>
    </location>
</feature>
<dbReference type="GO" id="GO:0000981">
    <property type="term" value="F:DNA-binding transcription factor activity, RNA polymerase II-specific"/>
    <property type="evidence" value="ECO:0007669"/>
    <property type="project" value="TreeGrafter"/>
</dbReference>
<proteinExistence type="predicted"/>
<dbReference type="Proteomes" id="UP000069272">
    <property type="component" value="Chromosome 3R"/>
</dbReference>
<feature type="region of interest" description="Disordered" evidence="5">
    <location>
        <begin position="43"/>
        <end position="80"/>
    </location>
</feature>
<evidence type="ECO:0000256" key="2">
    <source>
        <dbReference type="ARBA" id="ARBA00022771"/>
    </source>
</evidence>
<feature type="compositionally biased region" description="Polar residues" evidence="5">
    <location>
        <begin position="68"/>
        <end position="80"/>
    </location>
</feature>
<dbReference type="PROSITE" id="PS50157">
    <property type="entry name" value="ZINC_FINGER_C2H2_2"/>
    <property type="match status" value="3"/>
</dbReference>
<dbReference type="Pfam" id="PF00096">
    <property type="entry name" value="zf-C2H2"/>
    <property type="match status" value="3"/>
</dbReference>
<sequence>MKTTAIRIRSGLLKRPPPPLISAPHLLALKHKTEDLYFSLTNNNNNNNSSSIEDDASDYATDLAPSGASRNASPSSGFSPTHAQLLTTLCGAAMATEAKAKHSSNGGAKLELASPGAIALIPADNNNSIGVRNNNNYPSDESETKPSTFREPYPLYAGGTYCVQQPSPPHHQQQQQQQSEHKAALQQLHRHSQLFPAQFAAAAAAAAAFSVHHHHHQQQHKDELLAGGRSHSPLALLDQRRLQEQLQQLSAVGPPAVSKLLPGLPGQLAASIASIASSLPKIHPLSETATAAFQRLLEQQPAVAAAAPSTPANSSATGLFPRPRNSAGPSPDRYTGKLTDLRHRSSNGNGGTCGTSDTSEASTEPALTGKRRADGTASSRSSSSNSSSHHPRHHHHHHHQHHLQFSPTSPPSGSLLGFSTGSSSGSADHHHHHHHHHDHQSTTGSLSLKGLAKNRKIHRCDATGCDKMYTKSSHLKAHKRTHTGEKPYICTWEGCVWRFARSDELTRHYRKHTGLKPFRCKLCTRCFSRSDHLSLHMKRH</sequence>
<dbReference type="SUPFAM" id="SSF57667">
    <property type="entry name" value="beta-beta-alpha zinc fingers"/>
    <property type="match status" value="2"/>
</dbReference>
<keyword evidence="3" id="KW-0862">Zinc</keyword>
<feature type="compositionally biased region" description="Low complexity" evidence="5">
    <location>
        <begin position="304"/>
        <end position="316"/>
    </location>
</feature>
<organism evidence="7 8">
    <name type="scientific">Anopheles albimanus</name>
    <name type="common">New world malaria mosquito</name>
    <dbReference type="NCBI Taxonomy" id="7167"/>
    <lineage>
        <taxon>Eukaryota</taxon>
        <taxon>Metazoa</taxon>
        <taxon>Ecdysozoa</taxon>
        <taxon>Arthropoda</taxon>
        <taxon>Hexapoda</taxon>
        <taxon>Insecta</taxon>
        <taxon>Pterygota</taxon>
        <taxon>Neoptera</taxon>
        <taxon>Endopterygota</taxon>
        <taxon>Diptera</taxon>
        <taxon>Nematocera</taxon>
        <taxon>Culicoidea</taxon>
        <taxon>Culicidae</taxon>
        <taxon>Anophelinae</taxon>
        <taxon>Anopheles</taxon>
    </lineage>
</organism>
<accession>A0A182FUH0</accession>
<feature type="compositionally biased region" description="Low complexity" evidence="5">
    <location>
        <begin position="411"/>
        <end position="426"/>
    </location>
</feature>
<evidence type="ECO:0000313" key="7">
    <source>
        <dbReference type="EnsemblMetazoa" id="AALB010205-PA"/>
    </source>
</evidence>
<protein>
    <recommendedName>
        <fullName evidence="6">C2H2-type domain-containing protein</fullName>
    </recommendedName>
</protein>
<dbReference type="InterPro" id="IPR013087">
    <property type="entry name" value="Znf_C2H2_type"/>
</dbReference>
<evidence type="ECO:0000256" key="3">
    <source>
        <dbReference type="ARBA" id="ARBA00022833"/>
    </source>
</evidence>
<feature type="domain" description="C2H2-type" evidence="6">
    <location>
        <begin position="518"/>
        <end position="540"/>
    </location>
</feature>
<dbReference type="InterPro" id="IPR036236">
    <property type="entry name" value="Znf_C2H2_sf"/>
</dbReference>
<evidence type="ECO:0000256" key="5">
    <source>
        <dbReference type="SAM" id="MobiDB-lite"/>
    </source>
</evidence>
<feature type="compositionally biased region" description="Low complexity" evidence="5">
    <location>
        <begin position="125"/>
        <end position="136"/>
    </location>
</feature>
<reference evidence="7" key="2">
    <citation type="submission" date="2022-08" db="UniProtKB">
        <authorList>
            <consortium name="EnsemblMetazoa"/>
        </authorList>
    </citation>
    <scope>IDENTIFICATION</scope>
    <source>
        <strain evidence="7">STECLA/ALBI9_A</strain>
    </source>
</reference>
<dbReference type="VEuPathDB" id="VectorBase:AALB010205"/>
<feature type="compositionally biased region" description="Basic residues" evidence="5">
    <location>
        <begin position="429"/>
        <end position="438"/>
    </location>
</feature>
<feature type="compositionally biased region" description="Low complexity" evidence="5">
    <location>
        <begin position="378"/>
        <end position="388"/>
    </location>
</feature>
<keyword evidence="2 4" id="KW-0863">Zinc-finger</keyword>
<dbReference type="AlphaFoldDB" id="A0A182FUH0"/>
<dbReference type="Gene3D" id="3.30.160.60">
    <property type="entry name" value="Classic Zinc Finger"/>
    <property type="match status" value="3"/>
</dbReference>
<dbReference type="PANTHER" id="PTHR23235">
    <property type="entry name" value="KRUEPPEL-LIKE TRANSCRIPTION FACTOR"/>
    <property type="match status" value="1"/>
</dbReference>
<dbReference type="PANTHER" id="PTHR23235:SF48">
    <property type="entry name" value="KRUEPPEL-LIKE FACTOR 3"/>
    <property type="match status" value="1"/>
</dbReference>
<keyword evidence="8" id="KW-1185">Reference proteome</keyword>
<evidence type="ECO:0000313" key="8">
    <source>
        <dbReference type="Proteomes" id="UP000069272"/>
    </source>
</evidence>
<evidence type="ECO:0000256" key="1">
    <source>
        <dbReference type="ARBA" id="ARBA00022723"/>
    </source>
</evidence>
<dbReference type="PROSITE" id="PS00028">
    <property type="entry name" value="ZINC_FINGER_C2H2_1"/>
    <property type="match status" value="3"/>
</dbReference>
<dbReference type="GO" id="GO:0008270">
    <property type="term" value="F:zinc ion binding"/>
    <property type="evidence" value="ECO:0007669"/>
    <property type="project" value="UniProtKB-KW"/>
</dbReference>
<feature type="region of interest" description="Disordered" evidence="5">
    <location>
        <begin position="124"/>
        <end position="185"/>
    </location>
</feature>